<evidence type="ECO:0000256" key="8">
    <source>
        <dbReference type="ARBA" id="ARBA00023012"/>
    </source>
</evidence>
<dbReference type="Pfam" id="PF02518">
    <property type="entry name" value="HATPase_c"/>
    <property type="match status" value="1"/>
</dbReference>
<keyword evidence="14" id="KW-1185">Reference proteome</keyword>
<keyword evidence="10" id="KW-0812">Transmembrane</keyword>
<feature type="transmembrane region" description="Helical" evidence="10">
    <location>
        <begin position="159"/>
        <end position="180"/>
    </location>
</feature>
<keyword evidence="10" id="KW-0472">Membrane</keyword>
<evidence type="ECO:0000256" key="9">
    <source>
        <dbReference type="SAM" id="MobiDB-lite"/>
    </source>
</evidence>
<dbReference type="EMBL" id="VJZC01000061">
    <property type="protein sequence ID" value="MPY57868.1"/>
    <property type="molecule type" value="Genomic_DNA"/>
</dbReference>
<dbReference type="CDD" id="cd16917">
    <property type="entry name" value="HATPase_UhpB-NarQ-NarX-like"/>
    <property type="match status" value="1"/>
</dbReference>
<dbReference type="Gene3D" id="1.20.5.1930">
    <property type="match status" value="1"/>
</dbReference>
<feature type="transmembrane region" description="Helical" evidence="10">
    <location>
        <begin position="54"/>
        <end position="72"/>
    </location>
</feature>
<feature type="transmembrane region" description="Helical" evidence="10">
    <location>
        <begin position="27"/>
        <end position="48"/>
    </location>
</feature>
<evidence type="ECO:0000256" key="3">
    <source>
        <dbReference type="ARBA" id="ARBA00022553"/>
    </source>
</evidence>
<keyword evidence="7" id="KW-0067">ATP-binding</keyword>
<keyword evidence="3" id="KW-0597">Phosphoprotein</keyword>
<dbReference type="InterPro" id="IPR011712">
    <property type="entry name" value="Sig_transdc_His_kin_sub3_dim/P"/>
</dbReference>
<keyword evidence="6 13" id="KW-0418">Kinase</keyword>
<keyword evidence="4" id="KW-0808">Transferase</keyword>
<comment type="catalytic activity">
    <reaction evidence="1">
        <text>ATP + protein L-histidine = ADP + protein N-phospho-L-histidine.</text>
        <dbReference type="EC" id="2.7.13.3"/>
    </reaction>
</comment>
<feature type="transmembrane region" description="Helical" evidence="10">
    <location>
        <begin position="84"/>
        <end position="102"/>
    </location>
</feature>
<evidence type="ECO:0000256" key="6">
    <source>
        <dbReference type="ARBA" id="ARBA00022777"/>
    </source>
</evidence>
<evidence type="ECO:0000313" key="13">
    <source>
        <dbReference type="EMBL" id="MPY57868.1"/>
    </source>
</evidence>
<dbReference type="AlphaFoldDB" id="A0A5N8XFY6"/>
<sequence>MNLALDTKDPVVGDTARPGKAPRQHGCVRVGGIIVLLIACCGDLLILGTDSADPLLHLPVLAVGLAAVLWPVRRRPARLTPEVRTAVPALVTAAYLLTLVALGQKGGWGPGLSALLLCLLFVAVRTCSPRGALICGVLIGVVLLALPLPYYLVEPDPSASGVLAVILLLGGCTAGLAAYVRTLDNRRTVAVTETRRAERLAMAADLHDFVAHHVTGILVQAQVARMMAATGAEGSGEAGTTPDETWDRLDPVLAGIERAATEALASMRRTVGVLREHDDETESADRRPVGDLAAVTDLVDGFDGVGGVDGRKPVLHREPAVPDDLPHEVQAAAFRVVQEALTNVRRHAADATEVTVGLRYAAGALEVVVRDDGRGGASLPEAARGGGFGLVGLTERVTALGGRLRARPREEGQGWEVAALLPAAPVGNAVVGRG</sequence>
<comment type="caution">
    <text evidence="13">The sequence shown here is derived from an EMBL/GenBank/DDBJ whole genome shotgun (WGS) entry which is preliminary data.</text>
</comment>
<accession>A0A5N8XFY6</accession>
<evidence type="ECO:0000256" key="5">
    <source>
        <dbReference type="ARBA" id="ARBA00022741"/>
    </source>
</evidence>
<dbReference type="GO" id="GO:0046983">
    <property type="term" value="F:protein dimerization activity"/>
    <property type="evidence" value="ECO:0007669"/>
    <property type="project" value="InterPro"/>
</dbReference>
<evidence type="ECO:0000259" key="11">
    <source>
        <dbReference type="Pfam" id="PF02518"/>
    </source>
</evidence>
<name>A0A5N8XFY6_9ACTN</name>
<feature type="domain" description="Signal transduction histidine kinase subgroup 3 dimerisation and phosphoacceptor" evidence="12">
    <location>
        <begin position="198"/>
        <end position="278"/>
    </location>
</feature>
<keyword evidence="10" id="KW-1133">Transmembrane helix</keyword>
<organism evidence="13 14">
    <name type="scientific">Streptomyces spongiae</name>
    <dbReference type="NCBI Taxonomy" id="565072"/>
    <lineage>
        <taxon>Bacteria</taxon>
        <taxon>Bacillati</taxon>
        <taxon>Actinomycetota</taxon>
        <taxon>Actinomycetes</taxon>
        <taxon>Kitasatosporales</taxon>
        <taxon>Streptomycetaceae</taxon>
        <taxon>Streptomyces</taxon>
    </lineage>
</organism>
<dbReference type="Proteomes" id="UP000400924">
    <property type="component" value="Unassembled WGS sequence"/>
</dbReference>
<keyword evidence="8" id="KW-0902">Two-component regulatory system</keyword>
<dbReference type="Gene3D" id="3.30.565.10">
    <property type="entry name" value="Histidine kinase-like ATPase, C-terminal domain"/>
    <property type="match status" value="1"/>
</dbReference>
<dbReference type="EC" id="2.7.13.3" evidence="2"/>
<gene>
    <name evidence="13" type="ORF">FNH08_12030</name>
</gene>
<reference evidence="13 14" key="1">
    <citation type="submission" date="2019-07" db="EMBL/GenBank/DDBJ databases">
        <title>New species of Amycolatopsis and Streptomyces.</title>
        <authorList>
            <person name="Duangmal K."/>
            <person name="Teo W.F.A."/>
            <person name="Lipun K."/>
        </authorList>
    </citation>
    <scope>NUCLEOTIDE SEQUENCE [LARGE SCALE GENOMIC DNA]</scope>
    <source>
        <strain evidence="13 14">NBRC 106415</strain>
    </source>
</reference>
<feature type="domain" description="Histidine kinase/HSP90-like ATPase" evidence="11">
    <location>
        <begin position="331"/>
        <end position="423"/>
    </location>
</feature>
<feature type="compositionally biased region" description="Basic and acidic residues" evidence="9">
    <location>
        <begin position="1"/>
        <end position="11"/>
    </location>
</feature>
<evidence type="ECO:0000256" key="2">
    <source>
        <dbReference type="ARBA" id="ARBA00012438"/>
    </source>
</evidence>
<dbReference type="RefSeq" id="WP_322724294.1">
    <property type="nucleotide sequence ID" value="NZ_VJZC01000061.1"/>
</dbReference>
<dbReference type="PANTHER" id="PTHR24421">
    <property type="entry name" value="NITRATE/NITRITE SENSOR PROTEIN NARX-RELATED"/>
    <property type="match status" value="1"/>
</dbReference>
<evidence type="ECO:0000259" key="12">
    <source>
        <dbReference type="Pfam" id="PF07730"/>
    </source>
</evidence>
<evidence type="ECO:0000256" key="7">
    <source>
        <dbReference type="ARBA" id="ARBA00022840"/>
    </source>
</evidence>
<dbReference type="InterPro" id="IPR050482">
    <property type="entry name" value="Sensor_HK_TwoCompSys"/>
</dbReference>
<proteinExistence type="predicted"/>
<dbReference type="GO" id="GO:0000155">
    <property type="term" value="F:phosphorelay sensor kinase activity"/>
    <property type="evidence" value="ECO:0007669"/>
    <property type="project" value="InterPro"/>
</dbReference>
<dbReference type="GO" id="GO:0016020">
    <property type="term" value="C:membrane"/>
    <property type="evidence" value="ECO:0007669"/>
    <property type="project" value="InterPro"/>
</dbReference>
<evidence type="ECO:0000256" key="1">
    <source>
        <dbReference type="ARBA" id="ARBA00000085"/>
    </source>
</evidence>
<dbReference type="PANTHER" id="PTHR24421:SF10">
    <property type="entry name" value="NITRATE_NITRITE SENSOR PROTEIN NARQ"/>
    <property type="match status" value="1"/>
</dbReference>
<feature type="transmembrane region" description="Helical" evidence="10">
    <location>
        <begin position="131"/>
        <end position="153"/>
    </location>
</feature>
<evidence type="ECO:0000256" key="10">
    <source>
        <dbReference type="SAM" id="Phobius"/>
    </source>
</evidence>
<dbReference type="Pfam" id="PF07730">
    <property type="entry name" value="HisKA_3"/>
    <property type="match status" value="1"/>
</dbReference>
<protein>
    <recommendedName>
        <fullName evidence="2">histidine kinase</fullName>
        <ecNumber evidence="2">2.7.13.3</ecNumber>
    </recommendedName>
</protein>
<evidence type="ECO:0000256" key="4">
    <source>
        <dbReference type="ARBA" id="ARBA00022679"/>
    </source>
</evidence>
<evidence type="ECO:0000313" key="14">
    <source>
        <dbReference type="Proteomes" id="UP000400924"/>
    </source>
</evidence>
<dbReference type="InterPro" id="IPR036890">
    <property type="entry name" value="HATPase_C_sf"/>
</dbReference>
<feature type="transmembrane region" description="Helical" evidence="10">
    <location>
        <begin position="108"/>
        <end position="124"/>
    </location>
</feature>
<dbReference type="InterPro" id="IPR003594">
    <property type="entry name" value="HATPase_dom"/>
</dbReference>
<dbReference type="SUPFAM" id="SSF55874">
    <property type="entry name" value="ATPase domain of HSP90 chaperone/DNA topoisomerase II/histidine kinase"/>
    <property type="match status" value="1"/>
</dbReference>
<dbReference type="GO" id="GO:0005524">
    <property type="term" value="F:ATP binding"/>
    <property type="evidence" value="ECO:0007669"/>
    <property type="project" value="UniProtKB-KW"/>
</dbReference>
<feature type="region of interest" description="Disordered" evidence="9">
    <location>
        <begin position="1"/>
        <end position="23"/>
    </location>
</feature>
<keyword evidence="5" id="KW-0547">Nucleotide-binding</keyword>